<accession>A0A936ZFE8</accession>
<reference evidence="1" key="1">
    <citation type="submission" date="2021-01" db="EMBL/GenBank/DDBJ databases">
        <title>Ramlibacter sp. strain AW1 16S ribosomal RNA gene Genome sequencing and assembly.</title>
        <authorList>
            <person name="Kang M."/>
        </authorList>
    </citation>
    <scope>NUCLEOTIDE SEQUENCE</scope>
    <source>
        <strain evidence="1">AW1</strain>
    </source>
</reference>
<sequence>MTKHLDPRDKTIKIALKGGKVLVSSKEQALRIARAKAERIDWLLDATGSMLDLGATQLPTPSFGPLASDWDVIGSDFAAVGKDMSDAVRADMARRSRK</sequence>
<gene>
    <name evidence="1" type="ORF">JI739_09215</name>
</gene>
<keyword evidence="2" id="KW-1185">Reference proteome</keyword>
<evidence type="ECO:0000313" key="1">
    <source>
        <dbReference type="EMBL" id="MBL0420519.1"/>
    </source>
</evidence>
<evidence type="ECO:0000313" key="2">
    <source>
        <dbReference type="Proteomes" id="UP000613011"/>
    </source>
</evidence>
<name>A0A936ZFE8_9BURK</name>
<proteinExistence type="predicted"/>
<comment type="caution">
    <text evidence="1">The sequence shown here is derived from an EMBL/GenBank/DDBJ whole genome shotgun (WGS) entry which is preliminary data.</text>
</comment>
<protein>
    <submittedName>
        <fullName evidence="1">Uncharacterized protein</fullName>
    </submittedName>
</protein>
<dbReference type="Proteomes" id="UP000613011">
    <property type="component" value="Unassembled WGS sequence"/>
</dbReference>
<dbReference type="AlphaFoldDB" id="A0A936ZFE8"/>
<dbReference type="EMBL" id="JAEQNA010000002">
    <property type="protein sequence ID" value="MBL0420519.1"/>
    <property type="molecule type" value="Genomic_DNA"/>
</dbReference>
<organism evidence="1 2">
    <name type="scientific">Ramlibacter aurantiacus</name>
    <dbReference type="NCBI Taxonomy" id="2801330"/>
    <lineage>
        <taxon>Bacteria</taxon>
        <taxon>Pseudomonadati</taxon>
        <taxon>Pseudomonadota</taxon>
        <taxon>Betaproteobacteria</taxon>
        <taxon>Burkholderiales</taxon>
        <taxon>Comamonadaceae</taxon>
        <taxon>Ramlibacter</taxon>
    </lineage>
</organism>